<evidence type="ECO:0000313" key="2">
    <source>
        <dbReference type="Proteomes" id="UP001055811"/>
    </source>
</evidence>
<reference evidence="1 2" key="2">
    <citation type="journal article" date="2022" name="Mol. Ecol. Resour.">
        <title>The genomes of chicory, endive, great burdock and yacon provide insights into Asteraceae paleo-polyploidization history and plant inulin production.</title>
        <authorList>
            <person name="Fan W."/>
            <person name="Wang S."/>
            <person name="Wang H."/>
            <person name="Wang A."/>
            <person name="Jiang F."/>
            <person name="Liu H."/>
            <person name="Zhao H."/>
            <person name="Xu D."/>
            <person name="Zhang Y."/>
        </authorList>
    </citation>
    <scope>NUCLEOTIDE SEQUENCE [LARGE SCALE GENOMIC DNA]</scope>
    <source>
        <strain evidence="2">cv. Punajuju</strain>
        <tissue evidence="1">Leaves</tissue>
    </source>
</reference>
<dbReference type="Proteomes" id="UP001055811">
    <property type="component" value="Linkage Group LG06"/>
</dbReference>
<sequence>MVILDTLVAIQNSEKPNPGVNVFIRCWSGVWTITANARYITLTPNRKLPELCLRLSFEDARCSASLFDHSTVEFPQISSSSTTLKSPVSRYINLMEPSSDEEYEAFKEKVKRTIYLDNLSNQVTKAVLETALDQFGTVTNVQFIPTYFNSCTIYAALVEMESIKQAEEIVNAMSDSPFMISGMPRPVRARKAKIEMFDDRPKKRRKQIVCYWMDPSHPNFEVATKIKNLTKEHAVEASFLMEKQMEDEEKLHKQQEVNLKANYKKYELIDGAQADGTFNKLASRYAAK</sequence>
<dbReference type="EMBL" id="CM042014">
    <property type="protein sequence ID" value="KAI3722621.1"/>
    <property type="molecule type" value="Genomic_DNA"/>
</dbReference>
<protein>
    <submittedName>
        <fullName evidence="1">Uncharacterized protein</fullName>
    </submittedName>
</protein>
<keyword evidence="2" id="KW-1185">Reference proteome</keyword>
<name>A0ACB9BKS9_CICIN</name>
<evidence type="ECO:0000313" key="1">
    <source>
        <dbReference type="EMBL" id="KAI3722621.1"/>
    </source>
</evidence>
<reference evidence="2" key="1">
    <citation type="journal article" date="2022" name="Mol. Ecol. Resour.">
        <title>The genomes of chicory, endive, great burdock and yacon provide insights into Asteraceae palaeo-polyploidization history and plant inulin production.</title>
        <authorList>
            <person name="Fan W."/>
            <person name="Wang S."/>
            <person name="Wang H."/>
            <person name="Wang A."/>
            <person name="Jiang F."/>
            <person name="Liu H."/>
            <person name="Zhao H."/>
            <person name="Xu D."/>
            <person name="Zhang Y."/>
        </authorList>
    </citation>
    <scope>NUCLEOTIDE SEQUENCE [LARGE SCALE GENOMIC DNA]</scope>
    <source>
        <strain evidence="2">cv. Punajuju</strain>
    </source>
</reference>
<organism evidence="1 2">
    <name type="scientific">Cichorium intybus</name>
    <name type="common">Chicory</name>
    <dbReference type="NCBI Taxonomy" id="13427"/>
    <lineage>
        <taxon>Eukaryota</taxon>
        <taxon>Viridiplantae</taxon>
        <taxon>Streptophyta</taxon>
        <taxon>Embryophyta</taxon>
        <taxon>Tracheophyta</taxon>
        <taxon>Spermatophyta</taxon>
        <taxon>Magnoliopsida</taxon>
        <taxon>eudicotyledons</taxon>
        <taxon>Gunneridae</taxon>
        <taxon>Pentapetalae</taxon>
        <taxon>asterids</taxon>
        <taxon>campanulids</taxon>
        <taxon>Asterales</taxon>
        <taxon>Asteraceae</taxon>
        <taxon>Cichorioideae</taxon>
        <taxon>Cichorieae</taxon>
        <taxon>Cichoriinae</taxon>
        <taxon>Cichorium</taxon>
    </lineage>
</organism>
<comment type="caution">
    <text evidence="1">The sequence shown here is derived from an EMBL/GenBank/DDBJ whole genome shotgun (WGS) entry which is preliminary data.</text>
</comment>
<proteinExistence type="predicted"/>
<accession>A0ACB9BKS9</accession>
<gene>
    <name evidence="1" type="ORF">L2E82_33662</name>
</gene>